<accession>A0A3A2ZLD9</accession>
<name>A0A3A2ZLD9_9EURO</name>
<dbReference type="AlphaFoldDB" id="A0A3A2ZLD9"/>
<dbReference type="EMBL" id="MVGC01000096">
    <property type="protein sequence ID" value="RJE24018.1"/>
    <property type="molecule type" value="Genomic_DNA"/>
</dbReference>
<sequence length="330" mass="36704">MDVSSTVASWLSLAVTVVGLGSIVTQFRTFIDQTDPFHALRNVQHLGRWWIRQPYIPWYRIVKPPPVGPIINANLLHGLGGRKTVEVSRLPLAYPAGKAAWSSLLAVIHPTFQIENRPTKLGSDTPTSDSEAKLEYIVTVSNVPSWDDLPLCPLMKHNLTTCTVISRATLMALFSVTNARPVFRHSGASGHRAAYASYCGQWRVEWPIGELARVYFSPHDSHSLLKDVYPATFERRVDKCLQMLAGVIDTGSSSVFRCAFPGRKSSGEWILKYAIKGFGGAHSGRHLYYMIGGNVAEVDYLLMQPRNTETELSPDAITLYLPNKKDGEYD</sequence>
<evidence type="ECO:0000313" key="1">
    <source>
        <dbReference type="EMBL" id="RJE24018.1"/>
    </source>
</evidence>
<feature type="non-terminal residue" evidence="1">
    <location>
        <position position="330"/>
    </location>
</feature>
<proteinExistence type="predicted"/>
<protein>
    <submittedName>
        <fullName evidence="1">Uncharacterized protein</fullName>
    </submittedName>
</protein>
<dbReference type="Proteomes" id="UP000266188">
    <property type="component" value="Unassembled WGS sequence"/>
</dbReference>
<evidence type="ECO:0000313" key="2">
    <source>
        <dbReference type="Proteomes" id="UP000266188"/>
    </source>
</evidence>
<comment type="caution">
    <text evidence="1">The sequence shown here is derived from an EMBL/GenBank/DDBJ whole genome shotgun (WGS) entry which is preliminary data.</text>
</comment>
<gene>
    <name evidence="1" type="ORF">PHISCL_03612</name>
</gene>
<dbReference type="OrthoDB" id="5414271at2759"/>
<dbReference type="STRING" id="2070753.A0A3A2ZLD9"/>
<keyword evidence="2" id="KW-1185">Reference proteome</keyword>
<reference evidence="2" key="1">
    <citation type="submission" date="2017-02" db="EMBL/GenBank/DDBJ databases">
        <authorList>
            <person name="Tafer H."/>
            <person name="Lopandic K."/>
        </authorList>
    </citation>
    <scope>NUCLEOTIDE SEQUENCE [LARGE SCALE GENOMIC DNA]</scope>
    <source>
        <strain evidence="2">CBS 366.77</strain>
    </source>
</reference>
<organism evidence="1 2">
    <name type="scientific">Aspergillus sclerotialis</name>
    <dbReference type="NCBI Taxonomy" id="2070753"/>
    <lineage>
        <taxon>Eukaryota</taxon>
        <taxon>Fungi</taxon>
        <taxon>Dikarya</taxon>
        <taxon>Ascomycota</taxon>
        <taxon>Pezizomycotina</taxon>
        <taxon>Eurotiomycetes</taxon>
        <taxon>Eurotiomycetidae</taxon>
        <taxon>Eurotiales</taxon>
        <taxon>Aspergillaceae</taxon>
        <taxon>Aspergillus</taxon>
        <taxon>Aspergillus subgen. Polypaecilum</taxon>
    </lineage>
</organism>